<dbReference type="Pfam" id="PF06832">
    <property type="entry name" value="BiPBP_C"/>
    <property type="match status" value="1"/>
</dbReference>
<evidence type="ECO:0000313" key="15">
    <source>
        <dbReference type="EMBL" id="PQJ31701.1"/>
    </source>
</evidence>
<comment type="catalytic activity">
    <reaction evidence="11">
        <text>[GlcNAc-(1-&gt;4)-Mur2Ac(oyl-L-Ala-gamma-D-Glu-L-Lys-D-Ala-D-Ala)](n)-di-trans,octa-cis-undecaprenyl diphosphate + beta-D-GlcNAc-(1-&gt;4)-Mur2Ac(oyl-L-Ala-gamma-D-Glu-L-Lys-D-Ala-D-Ala)-di-trans,octa-cis-undecaprenyl diphosphate = [GlcNAc-(1-&gt;4)-Mur2Ac(oyl-L-Ala-gamma-D-Glu-L-Lys-D-Ala-D-Ala)](n+1)-di-trans,octa-cis-undecaprenyl diphosphate + di-trans,octa-cis-undecaprenyl diphosphate + H(+)</text>
        <dbReference type="Rhea" id="RHEA:23708"/>
        <dbReference type="Rhea" id="RHEA-COMP:9602"/>
        <dbReference type="Rhea" id="RHEA-COMP:9603"/>
        <dbReference type="ChEBI" id="CHEBI:15378"/>
        <dbReference type="ChEBI" id="CHEBI:58405"/>
        <dbReference type="ChEBI" id="CHEBI:60033"/>
        <dbReference type="ChEBI" id="CHEBI:78435"/>
        <dbReference type="EC" id="2.4.99.28"/>
    </reaction>
</comment>
<feature type="domain" description="Glycosyl transferase family 51" evidence="13">
    <location>
        <begin position="55"/>
        <end position="218"/>
    </location>
</feature>
<dbReference type="Pfam" id="PF00912">
    <property type="entry name" value="Transgly"/>
    <property type="match status" value="1"/>
</dbReference>
<dbReference type="NCBIfam" id="TIGR02073">
    <property type="entry name" value="PBP_1c"/>
    <property type="match status" value="1"/>
</dbReference>
<evidence type="ECO:0000259" key="12">
    <source>
        <dbReference type="Pfam" id="PF00905"/>
    </source>
</evidence>
<dbReference type="Gene3D" id="1.10.3810.10">
    <property type="entry name" value="Biosynthetic peptidoglycan transglycosylase-like"/>
    <property type="match status" value="1"/>
</dbReference>
<dbReference type="PANTHER" id="PTHR32282">
    <property type="entry name" value="BINDING PROTEIN TRANSPEPTIDASE, PUTATIVE-RELATED"/>
    <property type="match status" value="1"/>
</dbReference>
<evidence type="ECO:0000256" key="1">
    <source>
        <dbReference type="ARBA" id="ARBA00004752"/>
    </source>
</evidence>
<evidence type="ECO:0000256" key="7">
    <source>
        <dbReference type="ARBA" id="ARBA00022679"/>
    </source>
</evidence>
<dbReference type="GO" id="GO:0004180">
    <property type="term" value="F:carboxypeptidase activity"/>
    <property type="evidence" value="ECO:0007669"/>
    <property type="project" value="UniProtKB-KW"/>
</dbReference>
<dbReference type="GO" id="GO:0008658">
    <property type="term" value="F:penicillin binding"/>
    <property type="evidence" value="ECO:0007669"/>
    <property type="project" value="InterPro"/>
</dbReference>
<organism evidence="15 16">
    <name type="scientific">Nonlabens arenilitoris</name>
    <dbReference type="NCBI Taxonomy" id="1217969"/>
    <lineage>
        <taxon>Bacteria</taxon>
        <taxon>Pseudomonadati</taxon>
        <taxon>Bacteroidota</taxon>
        <taxon>Flavobacteriia</taxon>
        <taxon>Flavobacteriales</taxon>
        <taxon>Flavobacteriaceae</taxon>
        <taxon>Nonlabens</taxon>
    </lineage>
</organism>
<dbReference type="InterPro" id="IPR001460">
    <property type="entry name" value="PCN-bd_Tpept"/>
</dbReference>
<evidence type="ECO:0000256" key="5">
    <source>
        <dbReference type="ARBA" id="ARBA00022670"/>
    </source>
</evidence>
<evidence type="ECO:0000256" key="3">
    <source>
        <dbReference type="ARBA" id="ARBA00007739"/>
    </source>
</evidence>
<dbReference type="OrthoDB" id="9766909at2"/>
<evidence type="ECO:0000259" key="13">
    <source>
        <dbReference type="Pfam" id="PF00912"/>
    </source>
</evidence>
<name>A0A2S7UAS3_9FLAO</name>
<dbReference type="PANTHER" id="PTHR32282:SF15">
    <property type="entry name" value="PENICILLIN-BINDING PROTEIN 1C"/>
    <property type="match status" value="1"/>
</dbReference>
<dbReference type="GO" id="GO:0008955">
    <property type="term" value="F:peptidoglycan glycosyltransferase activity"/>
    <property type="evidence" value="ECO:0007669"/>
    <property type="project" value="UniProtKB-EC"/>
</dbReference>
<feature type="domain" description="Penicillin-binding C-terminal" evidence="14">
    <location>
        <begin position="689"/>
        <end position="773"/>
    </location>
</feature>
<dbReference type="Pfam" id="PF00905">
    <property type="entry name" value="Transpeptidase"/>
    <property type="match status" value="1"/>
</dbReference>
<evidence type="ECO:0000256" key="8">
    <source>
        <dbReference type="ARBA" id="ARBA00022801"/>
    </source>
</evidence>
<dbReference type="InterPro" id="IPR023346">
    <property type="entry name" value="Lysozyme-like_dom_sf"/>
</dbReference>
<comment type="similarity">
    <text evidence="2">In the C-terminal section; belongs to the transpeptidase family.</text>
</comment>
<evidence type="ECO:0000256" key="11">
    <source>
        <dbReference type="ARBA" id="ARBA00049902"/>
    </source>
</evidence>
<dbReference type="GO" id="GO:0030288">
    <property type="term" value="C:outer membrane-bounded periplasmic space"/>
    <property type="evidence" value="ECO:0007669"/>
    <property type="project" value="TreeGrafter"/>
</dbReference>
<keyword evidence="6" id="KW-0328">Glycosyltransferase</keyword>
<dbReference type="SUPFAM" id="SSF56601">
    <property type="entry name" value="beta-lactamase/transpeptidase-like"/>
    <property type="match status" value="1"/>
</dbReference>
<dbReference type="EC" id="2.4.99.28" evidence="10"/>
<protein>
    <recommendedName>
        <fullName evidence="10">peptidoglycan glycosyltransferase</fullName>
        <ecNumber evidence="10">2.4.99.28</ecNumber>
    </recommendedName>
</protein>
<evidence type="ECO:0000256" key="9">
    <source>
        <dbReference type="ARBA" id="ARBA00023268"/>
    </source>
</evidence>
<keyword evidence="8" id="KW-0378">Hydrolase</keyword>
<evidence type="ECO:0000256" key="2">
    <source>
        <dbReference type="ARBA" id="ARBA00007090"/>
    </source>
</evidence>
<dbReference type="Gene3D" id="3.40.710.10">
    <property type="entry name" value="DD-peptidase/beta-lactamase superfamily"/>
    <property type="match status" value="1"/>
</dbReference>
<dbReference type="Proteomes" id="UP000239747">
    <property type="component" value="Unassembled WGS sequence"/>
</dbReference>
<evidence type="ECO:0000259" key="14">
    <source>
        <dbReference type="Pfam" id="PF06832"/>
    </source>
</evidence>
<keyword evidence="7" id="KW-0808">Transferase</keyword>
<dbReference type="SUPFAM" id="SSF53955">
    <property type="entry name" value="Lysozyme-like"/>
    <property type="match status" value="1"/>
</dbReference>
<dbReference type="InterPro" id="IPR036950">
    <property type="entry name" value="PBP_transglycosylase"/>
</dbReference>
<comment type="caution">
    <text evidence="15">The sequence shown here is derived from an EMBL/GenBank/DDBJ whole genome shotgun (WGS) entry which is preliminary data.</text>
</comment>
<dbReference type="AlphaFoldDB" id="A0A2S7UAS3"/>
<dbReference type="InterPro" id="IPR001264">
    <property type="entry name" value="Glyco_trans_51"/>
</dbReference>
<dbReference type="InterPro" id="IPR009647">
    <property type="entry name" value="PBP_C"/>
</dbReference>
<keyword evidence="5" id="KW-0645">Protease</keyword>
<evidence type="ECO:0000256" key="6">
    <source>
        <dbReference type="ARBA" id="ARBA00022676"/>
    </source>
</evidence>
<accession>A0A2S7UAS3</accession>
<reference evidence="15 16" key="1">
    <citation type="submission" date="2017-01" db="EMBL/GenBank/DDBJ databases">
        <title>Trade-off between light-utilization and light-protection in marine flavobacteria.</title>
        <authorList>
            <person name="Kumagai Y."/>
            <person name="Yoshizawa S."/>
            <person name="Kogure K."/>
            <person name="Iwasaki W."/>
        </authorList>
    </citation>
    <scope>NUCLEOTIDE SEQUENCE [LARGE SCALE GENOMIC DNA]</scope>
    <source>
        <strain evidence="15 16">KCTC 32109</strain>
    </source>
</reference>
<dbReference type="InterPro" id="IPR050396">
    <property type="entry name" value="Glycosyltr_51/Transpeptidase"/>
</dbReference>
<dbReference type="GO" id="GO:0006508">
    <property type="term" value="P:proteolysis"/>
    <property type="evidence" value="ECO:0007669"/>
    <property type="project" value="UniProtKB-KW"/>
</dbReference>
<evidence type="ECO:0000256" key="10">
    <source>
        <dbReference type="ARBA" id="ARBA00044770"/>
    </source>
</evidence>
<keyword evidence="4" id="KW-0121">Carboxypeptidase</keyword>
<evidence type="ECO:0000313" key="16">
    <source>
        <dbReference type="Proteomes" id="UP000239747"/>
    </source>
</evidence>
<sequence length="779" mass="88611">MKKFLFKHKIKLSITFILLVWYAFCLPEQLFDVPYSTVIESRDGRLLDAHIARDDQWRFPAVDSVPYKYKKCLLQFEDAHFYSHPGFNPVSIAKAFKENISAGKVVRGGSTITQQVIRLARKQDRKYYEKFIELIWATRLELRLSKEEILELYASHAPYGGNVIGLDMASWRYFGRKPHELSWAESATLAVLPNAPGLIYPGKRESKLREKRDALLLKLKQEKIIDDMDYELAISESVPTRDFRVPQLAPHLLNRANKQYGTQKIRTTIDYQMQETVNRIVQNHHHILKQNGINNLAMLVLDIENQSVSAYVGNAPTTREHQKDVDIITAPRSTGSVLKPFLYATMLDNGELLPHSLIKDIPTVINGYNTQNFDKTYSGAVPASQALSRSLNVPAVRMLRDHGVTRFYDKLQDLGQSHINRGAGTYGLSLIIGGGESSLWDMSRAYLSMATILKDYTQTSSEYNHNVMDGLHYVADDGDAFAKADLKTTPHIYGAGSIYHTFEAMKNVNRPEGEEIWHFFNPNHNMAWKTGTSYGNRDAWAIGVTPRYVIGVWTGNADGEGRAEMTGIKSAAPVLFDLFNRLPQQEWFAPPYDDMVEIDICKKSGYLATPECEIEKQWIPAVGERYDSCPYHKIIQLDAAQSYQVNADCEPVSNMVAKSYFTLPPVMAWYYRRTYPDYEPLPPYRADCESPVEKAMTFIRPNARTTITLTKNVEGKVNETVFELAHKIPNTTVYWYLDEDYITSTKEFHEIALSASAGLHVITAVDEDGNDVKLSLRFK</sequence>
<dbReference type="InterPro" id="IPR011815">
    <property type="entry name" value="PBP_1c"/>
</dbReference>
<dbReference type="RefSeq" id="WP_105070815.1">
    <property type="nucleotide sequence ID" value="NZ_MTPW01000001.1"/>
</dbReference>
<dbReference type="InterPro" id="IPR012338">
    <property type="entry name" value="Beta-lactam/transpept-like"/>
</dbReference>
<evidence type="ECO:0000256" key="4">
    <source>
        <dbReference type="ARBA" id="ARBA00022645"/>
    </source>
</evidence>
<gene>
    <name evidence="15" type="ORF">BST92_07080</name>
</gene>
<feature type="domain" description="Penicillin-binding protein transpeptidase" evidence="12">
    <location>
        <begin position="298"/>
        <end position="417"/>
    </location>
</feature>
<keyword evidence="16" id="KW-1185">Reference proteome</keyword>
<comment type="similarity">
    <text evidence="3">In the N-terminal section; belongs to the glycosyltransferase 51 family.</text>
</comment>
<comment type="pathway">
    <text evidence="1">Cell wall biogenesis; peptidoglycan biosynthesis.</text>
</comment>
<proteinExistence type="inferred from homology"/>
<dbReference type="GO" id="GO:0009252">
    <property type="term" value="P:peptidoglycan biosynthetic process"/>
    <property type="evidence" value="ECO:0007669"/>
    <property type="project" value="InterPro"/>
</dbReference>
<keyword evidence="9" id="KW-0511">Multifunctional enzyme</keyword>
<dbReference type="EMBL" id="MTPW01000001">
    <property type="protein sequence ID" value="PQJ31701.1"/>
    <property type="molecule type" value="Genomic_DNA"/>
</dbReference>